<keyword evidence="5" id="KW-0456">Lyase</keyword>
<evidence type="ECO:0000313" key="9">
    <source>
        <dbReference type="EMBL" id="MCV2878134.1"/>
    </source>
</evidence>
<dbReference type="Gene3D" id="3.90.226.10">
    <property type="entry name" value="2-enoyl-CoA Hydratase, Chain A, domain 1"/>
    <property type="match status" value="1"/>
</dbReference>
<sequence length="659" mass="68237">MTRRVKLQRRERSVLLTLPGEDGRGQGFDADLRQSLGGALDLILSESGDTPVLIRAEAGGWPVAVDPATDYAEDEAPALSHLAGLIADAGRPVVVALSGRVSGGALALAQAASLRIAHDQAVFASPEYTLGLFPAGGGLVRLAQRAGAASALAFVTSRRDWSAQEAMQIGLCEALVSDEAVEEVALDFAQAVGGRGPGAIQPKSVASEPEKYLEDLATARRGLTGGALAPAAQRAAEVAEAALLLPMDEALDYEAVAYTDLAEGEVSTALRHVARITHRAARLAALPEGQQDLTIARVALWNQPSERAAGLIAAGYEVVLGESDPTGLEPAFTAIAEAQERAVQAGRLDPAQREADWDRLSAALECAALAGADLVVATPRDGELPQIRAGLKPGAVLVLDGASGPRDLALSDSGTVLELTAGAQAGHWLGAAGRVLQDAGALVIHAGPGLGVWLEAALFAAAERCVMAGAAPEAVDRAMVSFGFADGPFVLADRIGIPAVMEWMGHAGHPPGVFFTFLDLEGQTGRAAGRGVYRYEDGATPAVPSDQPAILAALRAEAGVGVTTLPEREIVARICAELAGEGAMALQWGRAHRAGDIDLAAIALGFPAHRGGPMFQADRAGLLVTRKRLRALAQEGAPAPVTLWDVLIRNGRWFSELDA</sequence>
<reference evidence="9 10" key="1">
    <citation type="submission" date="2022-10" db="EMBL/GenBank/DDBJ databases">
        <title>Sinirhodobacter sp. nov., isolated from ocean surface sediments.</title>
        <authorList>
            <person name="He W."/>
            <person name="Wang L."/>
            <person name="Zhang D.-F."/>
        </authorList>
    </citation>
    <scope>NUCLEOTIDE SEQUENCE [LARGE SCALE GENOMIC DNA]</scope>
    <source>
        <strain evidence="9 10">WL0115</strain>
    </source>
</reference>
<dbReference type="RefSeq" id="WP_263847261.1">
    <property type="nucleotide sequence ID" value="NZ_JAOWKW010000003.1"/>
</dbReference>
<evidence type="ECO:0000256" key="4">
    <source>
        <dbReference type="ARBA" id="ARBA00023235"/>
    </source>
</evidence>
<dbReference type="Proteomes" id="UP001526166">
    <property type="component" value="Unassembled WGS sequence"/>
</dbReference>
<accession>A0ABT2ZWK8</accession>
<evidence type="ECO:0000256" key="1">
    <source>
        <dbReference type="ARBA" id="ARBA00004275"/>
    </source>
</evidence>
<comment type="subcellular location">
    <subcellularLocation>
        <location evidence="1">Peroxisome</location>
    </subcellularLocation>
</comment>
<keyword evidence="2" id="KW-0442">Lipid degradation</keyword>
<dbReference type="CDD" id="cd06558">
    <property type="entry name" value="crotonase-like"/>
    <property type="match status" value="1"/>
</dbReference>
<evidence type="ECO:0000259" key="8">
    <source>
        <dbReference type="Pfam" id="PF00725"/>
    </source>
</evidence>
<dbReference type="PANTHER" id="PTHR23309">
    <property type="entry name" value="3-HYDROXYACYL-COA DEHYROGENASE"/>
    <property type="match status" value="1"/>
</dbReference>
<keyword evidence="10" id="KW-1185">Reference proteome</keyword>
<gene>
    <name evidence="9" type="ORF">OE699_04640</name>
</gene>
<dbReference type="EMBL" id="JAOWKW010000003">
    <property type="protein sequence ID" value="MCV2878134.1"/>
    <property type="molecule type" value="Genomic_DNA"/>
</dbReference>
<dbReference type="SUPFAM" id="SSF52096">
    <property type="entry name" value="ClpP/crotonase"/>
    <property type="match status" value="1"/>
</dbReference>
<comment type="catalytic activity">
    <reaction evidence="7">
        <text>a (3S)-3-hydroxyacyl-CoA + NAD(+) = a 3-oxoacyl-CoA + NADH + H(+)</text>
        <dbReference type="Rhea" id="RHEA:22432"/>
        <dbReference type="ChEBI" id="CHEBI:15378"/>
        <dbReference type="ChEBI" id="CHEBI:57318"/>
        <dbReference type="ChEBI" id="CHEBI:57540"/>
        <dbReference type="ChEBI" id="CHEBI:57945"/>
        <dbReference type="ChEBI" id="CHEBI:90726"/>
        <dbReference type="EC" id="1.1.1.35"/>
    </reaction>
</comment>
<feature type="domain" description="3-hydroxyacyl-CoA dehydrogenase C-terminal" evidence="8">
    <location>
        <begin position="456"/>
        <end position="535"/>
    </location>
</feature>
<dbReference type="Gene3D" id="3.40.50.720">
    <property type="entry name" value="NAD(P)-binding Rossmann-like Domain"/>
    <property type="match status" value="1"/>
</dbReference>
<dbReference type="InterPro" id="IPR029045">
    <property type="entry name" value="ClpP/crotonase-like_dom_sf"/>
</dbReference>
<dbReference type="InterPro" id="IPR036291">
    <property type="entry name" value="NAD(P)-bd_dom_sf"/>
</dbReference>
<organism evidence="9 10">
    <name type="scientific">Sedimentimonas flavescens</name>
    <dbReference type="NCBI Taxonomy" id="2851012"/>
    <lineage>
        <taxon>Bacteria</taxon>
        <taxon>Pseudomonadati</taxon>
        <taxon>Pseudomonadota</taxon>
        <taxon>Alphaproteobacteria</taxon>
        <taxon>Rhodobacterales</taxon>
        <taxon>Rhodobacter group</taxon>
        <taxon>Sedimentimonas</taxon>
    </lineage>
</organism>
<dbReference type="Gene3D" id="1.10.1040.50">
    <property type="match status" value="1"/>
</dbReference>
<proteinExistence type="predicted"/>
<evidence type="ECO:0000256" key="6">
    <source>
        <dbReference type="ARBA" id="ARBA00023268"/>
    </source>
</evidence>
<dbReference type="Pfam" id="PF00725">
    <property type="entry name" value="3HCDH"/>
    <property type="match status" value="1"/>
</dbReference>
<dbReference type="InterPro" id="IPR006108">
    <property type="entry name" value="3HC_DH_C"/>
</dbReference>
<keyword evidence="6" id="KW-0511">Multifunctional enzyme</keyword>
<evidence type="ECO:0000256" key="7">
    <source>
        <dbReference type="ARBA" id="ARBA00049556"/>
    </source>
</evidence>
<comment type="caution">
    <text evidence="9">The sequence shown here is derived from an EMBL/GenBank/DDBJ whole genome shotgun (WGS) entry which is preliminary data.</text>
</comment>
<evidence type="ECO:0000256" key="3">
    <source>
        <dbReference type="ARBA" id="ARBA00023140"/>
    </source>
</evidence>
<name>A0ABT2ZWK8_9RHOB</name>
<dbReference type="InterPro" id="IPR001753">
    <property type="entry name" value="Enoyl-CoA_hydra/iso"/>
</dbReference>
<evidence type="ECO:0000256" key="2">
    <source>
        <dbReference type="ARBA" id="ARBA00022963"/>
    </source>
</evidence>
<keyword evidence="4" id="KW-0413">Isomerase</keyword>
<evidence type="ECO:0000313" key="10">
    <source>
        <dbReference type="Proteomes" id="UP001526166"/>
    </source>
</evidence>
<dbReference type="Pfam" id="PF00378">
    <property type="entry name" value="ECH_1"/>
    <property type="match status" value="1"/>
</dbReference>
<evidence type="ECO:0000256" key="5">
    <source>
        <dbReference type="ARBA" id="ARBA00023239"/>
    </source>
</evidence>
<dbReference type="SUPFAM" id="SSF48179">
    <property type="entry name" value="6-phosphogluconate dehydrogenase C-terminal domain-like"/>
    <property type="match status" value="2"/>
</dbReference>
<keyword evidence="3" id="KW-0576">Peroxisome</keyword>
<dbReference type="SUPFAM" id="SSF51735">
    <property type="entry name" value="NAD(P)-binding Rossmann-fold domains"/>
    <property type="match status" value="1"/>
</dbReference>
<keyword evidence="2" id="KW-0443">Lipid metabolism</keyword>
<protein>
    <submittedName>
        <fullName evidence="9">Enoyl-CoA hydratase-related protein</fullName>
    </submittedName>
</protein>
<dbReference type="InterPro" id="IPR008927">
    <property type="entry name" value="6-PGluconate_DH-like_C_sf"/>
</dbReference>